<dbReference type="RefSeq" id="WP_074999202.1">
    <property type="nucleotide sequence ID" value="NZ_FOGO01000002.1"/>
</dbReference>
<organism evidence="3 4">
    <name type="scientific">Streptomyces qinglanensis</name>
    <dbReference type="NCBI Taxonomy" id="943816"/>
    <lineage>
        <taxon>Bacteria</taxon>
        <taxon>Bacillati</taxon>
        <taxon>Actinomycetota</taxon>
        <taxon>Actinomycetes</taxon>
        <taxon>Kitasatosporales</taxon>
        <taxon>Streptomycetaceae</taxon>
        <taxon>Streptomyces</taxon>
    </lineage>
</organism>
<accession>A0A1H9Q8E2</accession>
<dbReference type="AlphaFoldDB" id="A0A1H9Q8E2"/>
<feature type="transmembrane region" description="Helical" evidence="2">
    <location>
        <begin position="135"/>
        <end position="153"/>
    </location>
</feature>
<evidence type="ECO:0000313" key="3">
    <source>
        <dbReference type="EMBL" id="SER56668.1"/>
    </source>
</evidence>
<evidence type="ECO:0000256" key="2">
    <source>
        <dbReference type="SAM" id="Phobius"/>
    </source>
</evidence>
<keyword evidence="2" id="KW-0472">Membrane</keyword>
<name>A0A1H9Q8E2_9ACTN</name>
<evidence type="ECO:0008006" key="5">
    <source>
        <dbReference type="Google" id="ProtNLM"/>
    </source>
</evidence>
<dbReference type="EMBL" id="FOGO01000002">
    <property type="protein sequence ID" value="SER56668.1"/>
    <property type="molecule type" value="Genomic_DNA"/>
</dbReference>
<feature type="transmembrane region" description="Helical" evidence="2">
    <location>
        <begin position="103"/>
        <end position="123"/>
    </location>
</feature>
<dbReference type="OrthoDB" id="5242248at2"/>
<proteinExistence type="predicted"/>
<dbReference type="STRING" id="943816.AN217_03375"/>
<gene>
    <name evidence="3" type="ORF">SAMN05421870_102522</name>
</gene>
<sequence length="518" mass="54423">MAAEPSPPPSTRPDSAEAGSAPDTRDAPSGARTPQQRGTGTAPRTRTRWRGPGAWPRGLRPDLAVVAAAGALVTAAVVIGGAIEREHGTLRVHWPPYYAHLEPHLGPGTPAALLVAGAVLGYGPALAARLRWRRLLPAVWLASMAWIWSLAMVDGWHRGVENQLTSAYEYLQEIDRFADAGAALRTFTDHILLHSPDNWVPHVAGHPPAAVLTFVGLDRVGLGGGPWASAWVITVGASAAAAVLVALRALTDEEHARRAAPFLVLAPTAVWVGVSADGYFTAVAAWALALLALAARSGTGAVRAPRAVAFAAGLLFGLTCYLSYGLTLCALLGLTVLALSRTLRPLPWVLAGVAVVAAGFTLAGFNWWEGYRLLTERYYEGAARIRPYSYWVWGNVACAVTAAGPAAVAGARRALVSAARTGRQAAVRLRARQPGGELAAAGPDSRARLAAVVAAAVLTIAVADLSGMSKAETERIWLPFLTWLLPAAALLPRRGARYWLAAQAATALAVNHLLLTGW</sequence>
<keyword evidence="2" id="KW-1133">Transmembrane helix</keyword>
<evidence type="ECO:0000256" key="1">
    <source>
        <dbReference type="SAM" id="MobiDB-lite"/>
    </source>
</evidence>
<feature type="compositionally biased region" description="Low complexity" evidence="1">
    <location>
        <begin position="37"/>
        <end position="55"/>
    </location>
</feature>
<protein>
    <recommendedName>
        <fullName evidence="5">Integral membrane protein</fullName>
    </recommendedName>
</protein>
<feature type="transmembrane region" description="Helical" evidence="2">
    <location>
        <begin position="228"/>
        <end position="250"/>
    </location>
</feature>
<reference evidence="4" key="1">
    <citation type="submission" date="2016-10" db="EMBL/GenBank/DDBJ databases">
        <authorList>
            <person name="Varghese N."/>
            <person name="Submissions S."/>
        </authorList>
    </citation>
    <scope>NUCLEOTIDE SEQUENCE [LARGE SCALE GENOMIC DNA]</scope>
    <source>
        <strain evidence="4">CGMCC 4.6825</strain>
    </source>
</reference>
<feature type="compositionally biased region" description="Pro residues" evidence="1">
    <location>
        <begin position="1"/>
        <end position="11"/>
    </location>
</feature>
<feature type="region of interest" description="Disordered" evidence="1">
    <location>
        <begin position="1"/>
        <end position="55"/>
    </location>
</feature>
<feature type="transmembrane region" description="Helical" evidence="2">
    <location>
        <begin position="346"/>
        <end position="368"/>
    </location>
</feature>
<evidence type="ECO:0000313" key="4">
    <source>
        <dbReference type="Proteomes" id="UP000182841"/>
    </source>
</evidence>
<feature type="transmembrane region" description="Helical" evidence="2">
    <location>
        <begin position="307"/>
        <end position="339"/>
    </location>
</feature>
<dbReference type="Proteomes" id="UP000182841">
    <property type="component" value="Unassembled WGS sequence"/>
</dbReference>
<feature type="transmembrane region" description="Helical" evidence="2">
    <location>
        <begin position="63"/>
        <end position="83"/>
    </location>
</feature>
<feature type="transmembrane region" description="Helical" evidence="2">
    <location>
        <begin position="262"/>
        <end position="295"/>
    </location>
</feature>
<keyword evidence="2" id="KW-0812">Transmembrane</keyword>
<keyword evidence="4" id="KW-1185">Reference proteome</keyword>
<feature type="transmembrane region" description="Helical" evidence="2">
    <location>
        <begin position="388"/>
        <end position="411"/>
    </location>
</feature>